<keyword evidence="3" id="KW-0285">Flavoprotein</keyword>
<protein>
    <submittedName>
        <fullName evidence="8">GMC family oxidoreductase</fullName>
    </submittedName>
</protein>
<name>A0A5C1I725_9SPHI</name>
<evidence type="ECO:0000313" key="8">
    <source>
        <dbReference type="EMBL" id="QEM13829.1"/>
    </source>
</evidence>
<dbReference type="InterPro" id="IPR051473">
    <property type="entry name" value="P2Ox-like"/>
</dbReference>
<keyword evidence="5" id="KW-0560">Oxidoreductase</keyword>
<evidence type="ECO:0000256" key="5">
    <source>
        <dbReference type="ARBA" id="ARBA00023002"/>
    </source>
</evidence>
<sequence length="571" mass="64533">MPDEPKNTADQFTYDAIVIGSGISGGWAAKELCEQGLKTLVLERGRDVQHIKDYPTATMDPWEFKHRGEMTKSFLKENPLISRAAGYGEDDAHFFVKDKDHPYIQEKPFDWIRGYQVGGKSLTWGRACQRWSKYEFENPARFGYGIEWPIGYDDVAPWYSHVEKFIGVCGNKDGIEAMPDGEFLQPFDMNAVQEHISKKIKENYPDRHLVHARWAHITKPEQIHIDQGRVKCMARNLCMRGCPFGGYFSSVSSTLPWAKKTGNLTIRPFSVVHSVIYDEKLGKATGVKVIDTNTKQEFTYKARVIFMNASALNTNLILLNSKSTRFPNGLGNDNGLLGKYIAFQNYRASVTADMDGFLDRYYFGRNPTELILANYRNLHKQETDYKGGFTTFMGAYRNRGPKETVDGEIGGTYKDSLTEPGGWSAYMYLQGETIPKASNHVRLSPDKKDQWGIPLLITSVEYDDNDERMIQDFLTQTADMFEKAGCTNIQKHENKQAPGLDIHEMGGVRMGKDPKTSMLNQWNQLHLCKNVFVTDGACMATTGNQSPSILYMALTARAATYAVGEFKKGNL</sequence>
<keyword evidence="4" id="KW-0274">FAD</keyword>
<dbReference type="EMBL" id="CP043450">
    <property type="protein sequence ID" value="QEM13829.1"/>
    <property type="molecule type" value="Genomic_DNA"/>
</dbReference>
<dbReference type="OrthoDB" id="1154541at2"/>
<dbReference type="AlphaFoldDB" id="A0A5C1I725"/>
<evidence type="ECO:0000256" key="3">
    <source>
        <dbReference type="ARBA" id="ARBA00022630"/>
    </source>
</evidence>
<dbReference type="InterPro" id="IPR036188">
    <property type="entry name" value="FAD/NAD-bd_sf"/>
</dbReference>
<evidence type="ECO:0000256" key="4">
    <source>
        <dbReference type="ARBA" id="ARBA00022827"/>
    </source>
</evidence>
<evidence type="ECO:0000256" key="1">
    <source>
        <dbReference type="ARBA" id="ARBA00001974"/>
    </source>
</evidence>
<dbReference type="Pfam" id="PF05199">
    <property type="entry name" value="GMC_oxred_C"/>
    <property type="match status" value="1"/>
</dbReference>
<evidence type="ECO:0000256" key="2">
    <source>
        <dbReference type="ARBA" id="ARBA00010790"/>
    </source>
</evidence>
<dbReference type="SUPFAM" id="SSF51905">
    <property type="entry name" value="FAD/NAD(P)-binding domain"/>
    <property type="match status" value="1"/>
</dbReference>
<organism evidence="8 9">
    <name type="scientific">Mucilaginibacter rubeus</name>
    <dbReference type="NCBI Taxonomy" id="2027860"/>
    <lineage>
        <taxon>Bacteria</taxon>
        <taxon>Pseudomonadati</taxon>
        <taxon>Bacteroidota</taxon>
        <taxon>Sphingobacteriia</taxon>
        <taxon>Sphingobacteriales</taxon>
        <taxon>Sphingobacteriaceae</taxon>
        <taxon>Mucilaginibacter</taxon>
    </lineage>
</organism>
<reference evidence="8" key="1">
    <citation type="submission" date="2019-08" db="EMBL/GenBank/DDBJ databases">
        <title>Comparative genome analysis confer to the adaptation heavy metal polluted environment.</title>
        <authorList>
            <person name="Li Y."/>
        </authorList>
    </citation>
    <scope>NUCLEOTIDE SEQUENCE [LARGE SCALE GENOMIC DNA]</scope>
    <source>
        <strain evidence="8">P1</strain>
    </source>
</reference>
<accession>A0A5C1I725</accession>
<dbReference type="InterPro" id="IPR007867">
    <property type="entry name" value="GMC_OxRtase_C"/>
</dbReference>
<dbReference type="InterPro" id="IPR000172">
    <property type="entry name" value="GMC_OxRdtase_N"/>
</dbReference>
<dbReference type="KEGG" id="mrub:DEO27_028695"/>
<dbReference type="RefSeq" id="WP_112570836.1">
    <property type="nucleotide sequence ID" value="NZ_CP043450.1"/>
</dbReference>
<dbReference type="Pfam" id="PF00732">
    <property type="entry name" value="GMC_oxred_N"/>
    <property type="match status" value="1"/>
</dbReference>
<dbReference type="GO" id="GO:0050660">
    <property type="term" value="F:flavin adenine dinucleotide binding"/>
    <property type="evidence" value="ECO:0007669"/>
    <property type="project" value="InterPro"/>
</dbReference>
<keyword evidence="9" id="KW-1185">Reference proteome</keyword>
<dbReference type="PANTHER" id="PTHR42784:SF1">
    <property type="entry name" value="PYRANOSE 2-OXIDASE"/>
    <property type="match status" value="1"/>
</dbReference>
<dbReference type="PANTHER" id="PTHR42784">
    <property type="entry name" value="PYRANOSE 2-OXIDASE"/>
    <property type="match status" value="1"/>
</dbReference>
<dbReference type="Gene3D" id="3.50.50.60">
    <property type="entry name" value="FAD/NAD(P)-binding domain"/>
    <property type="match status" value="2"/>
</dbReference>
<evidence type="ECO:0000259" key="6">
    <source>
        <dbReference type="Pfam" id="PF00732"/>
    </source>
</evidence>
<comment type="cofactor">
    <cofactor evidence="1">
        <name>FAD</name>
        <dbReference type="ChEBI" id="CHEBI:57692"/>
    </cofactor>
</comment>
<proteinExistence type="inferred from homology"/>
<evidence type="ECO:0000313" key="9">
    <source>
        <dbReference type="Proteomes" id="UP000251402"/>
    </source>
</evidence>
<gene>
    <name evidence="8" type="ORF">DEO27_028695</name>
</gene>
<evidence type="ECO:0000259" key="7">
    <source>
        <dbReference type="Pfam" id="PF05199"/>
    </source>
</evidence>
<feature type="domain" description="Glucose-methanol-choline oxidoreductase N-terminal" evidence="6">
    <location>
        <begin position="105"/>
        <end position="321"/>
    </location>
</feature>
<dbReference type="SUPFAM" id="SSF54373">
    <property type="entry name" value="FAD-linked reductases, C-terminal domain"/>
    <property type="match status" value="1"/>
</dbReference>
<dbReference type="Proteomes" id="UP000251402">
    <property type="component" value="Chromosome"/>
</dbReference>
<feature type="domain" description="Glucose-methanol-choline oxidoreductase C-terminal" evidence="7">
    <location>
        <begin position="435"/>
        <end position="554"/>
    </location>
</feature>
<dbReference type="GO" id="GO:0016614">
    <property type="term" value="F:oxidoreductase activity, acting on CH-OH group of donors"/>
    <property type="evidence" value="ECO:0007669"/>
    <property type="project" value="InterPro"/>
</dbReference>
<comment type="similarity">
    <text evidence="2">Belongs to the GMC oxidoreductase family.</text>
</comment>